<dbReference type="AlphaFoldDB" id="A0A9N9RX13"/>
<reference evidence="12" key="2">
    <citation type="submission" date="2022-10" db="EMBL/GenBank/DDBJ databases">
        <authorList>
            <consortium name="ENA_rothamsted_submissions"/>
            <consortium name="culmorum"/>
            <person name="King R."/>
        </authorList>
    </citation>
    <scope>NUCLEOTIDE SEQUENCE</scope>
</reference>
<evidence type="ECO:0000256" key="5">
    <source>
        <dbReference type="ARBA" id="ARBA00023136"/>
    </source>
</evidence>
<evidence type="ECO:0000256" key="4">
    <source>
        <dbReference type="ARBA" id="ARBA00022989"/>
    </source>
</evidence>
<dbReference type="Pfam" id="PF15065">
    <property type="entry name" value="NCU-G1"/>
    <property type="match status" value="1"/>
</dbReference>
<evidence type="ECO:0008006" key="14">
    <source>
        <dbReference type="Google" id="ProtNLM"/>
    </source>
</evidence>
<comment type="function">
    <text evidence="8">Required to protect lysosomal transporter MFSD1 from lysosomal proteolysis and for MFSD1 lysosomal localization.</text>
</comment>
<dbReference type="PANTHER" id="PTHR31981">
    <property type="entry name" value="GLYCOSYLATED LYSOSOMAL MEMBRANE PROTEIN"/>
    <property type="match status" value="1"/>
</dbReference>
<dbReference type="OrthoDB" id="6264340at2759"/>
<evidence type="ECO:0000256" key="7">
    <source>
        <dbReference type="ARBA" id="ARBA00023228"/>
    </source>
</evidence>
<gene>
    <name evidence="12" type="ORF">CHIRRI_LOCUS8025</name>
</gene>
<keyword evidence="7" id="KW-0458">Lysosome</keyword>
<keyword evidence="6" id="KW-0325">Glycoprotein</keyword>
<proteinExistence type="inferred from homology"/>
<name>A0A9N9RX13_9DIPT</name>
<evidence type="ECO:0000256" key="1">
    <source>
        <dbReference type="ARBA" id="ARBA00010599"/>
    </source>
</evidence>
<evidence type="ECO:0000313" key="12">
    <source>
        <dbReference type="EMBL" id="CAG9805148.1"/>
    </source>
</evidence>
<evidence type="ECO:0000256" key="6">
    <source>
        <dbReference type="ARBA" id="ARBA00023180"/>
    </source>
</evidence>
<dbReference type="InterPro" id="IPR029382">
    <property type="entry name" value="NCU-G1"/>
</dbReference>
<keyword evidence="2 11" id="KW-0812">Transmembrane</keyword>
<keyword evidence="4 11" id="KW-1133">Transmembrane helix</keyword>
<comment type="similarity">
    <text evidence="1">Belongs to the GLMP family.</text>
</comment>
<keyword evidence="5 11" id="KW-0472">Membrane</keyword>
<comment type="subcellular location">
    <subcellularLocation>
        <location evidence="9">Lysosome membrane</location>
        <topology evidence="9">Single-pass type I membrane protein</topology>
        <orientation evidence="9">Lumenal side</orientation>
    </subcellularLocation>
</comment>
<evidence type="ECO:0000256" key="10">
    <source>
        <dbReference type="ARBA" id="ARBA00044960"/>
    </source>
</evidence>
<evidence type="ECO:0000256" key="11">
    <source>
        <dbReference type="SAM" id="Phobius"/>
    </source>
</evidence>
<dbReference type="EMBL" id="OU895878">
    <property type="protein sequence ID" value="CAG9805148.1"/>
    <property type="molecule type" value="Genomic_DNA"/>
</dbReference>
<evidence type="ECO:0000256" key="8">
    <source>
        <dbReference type="ARBA" id="ARBA00024176"/>
    </source>
</evidence>
<dbReference type="GO" id="GO:0005765">
    <property type="term" value="C:lysosomal membrane"/>
    <property type="evidence" value="ECO:0007669"/>
    <property type="project" value="UniProtKB-SubCell"/>
</dbReference>
<evidence type="ECO:0000313" key="13">
    <source>
        <dbReference type="Proteomes" id="UP001153620"/>
    </source>
</evidence>
<evidence type="ECO:0000256" key="3">
    <source>
        <dbReference type="ARBA" id="ARBA00022729"/>
    </source>
</evidence>
<keyword evidence="3" id="KW-0732">Signal</keyword>
<keyword evidence="13" id="KW-1185">Reference proteome</keyword>
<evidence type="ECO:0000256" key="2">
    <source>
        <dbReference type="ARBA" id="ARBA00022692"/>
    </source>
</evidence>
<evidence type="ECO:0000256" key="9">
    <source>
        <dbReference type="ARBA" id="ARBA00024189"/>
    </source>
</evidence>
<dbReference type="Proteomes" id="UP001153620">
    <property type="component" value="Chromosome 2"/>
</dbReference>
<comment type="subunit">
    <text evidence="10">Interacts (via lumenal domain) with lysosomal protein MFSD1; the interaction starts while both proteins are still in the endoplasmic reticulum and is required for stabilization of MFSD1 in lysosomes but has no direct effect on its targeting to lysosomes or transporter activity.</text>
</comment>
<accession>A0A9N9RX13</accession>
<protein>
    <recommendedName>
        <fullName evidence="14">Lysosomal protein NCU-G1</fullName>
    </recommendedName>
</protein>
<organism evidence="12 13">
    <name type="scientific">Chironomus riparius</name>
    <dbReference type="NCBI Taxonomy" id="315576"/>
    <lineage>
        <taxon>Eukaryota</taxon>
        <taxon>Metazoa</taxon>
        <taxon>Ecdysozoa</taxon>
        <taxon>Arthropoda</taxon>
        <taxon>Hexapoda</taxon>
        <taxon>Insecta</taxon>
        <taxon>Pterygota</taxon>
        <taxon>Neoptera</taxon>
        <taxon>Endopterygota</taxon>
        <taxon>Diptera</taxon>
        <taxon>Nematocera</taxon>
        <taxon>Chironomoidea</taxon>
        <taxon>Chironomidae</taxon>
        <taxon>Chironominae</taxon>
        <taxon>Chironomus</taxon>
    </lineage>
</organism>
<feature type="non-terminal residue" evidence="12">
    <location>
        <position position="379"/>
    </location>
</feature>
<dbReference type="PANTHER" id="PTHR31981:SF1">
    <property type="entry name" value="GLYCOSYLATED LYSOSOMAL MEMBRANE PROTEIN"/>
    <property type="match status" value="1"/>
</dbReference>
<sequence>VYCDNDENTRNLKVESNPDCLNQLNNETLCEKYILVHVTADSNTGGSTLHYLFDLIGKPSVLIAKTPKDASLNVNWTQLSGNSNCIKFSKDPEYVFSTVIDNIVLFNDTDGTSNYSDPNNTNVEKYDPLHIKWDLVNLTESNGKKVMLEVNATHVNNGSFSLRFTAFGFQDHNEDLPKLLHTPDSMQIDIIASNIRSNYSSPRIAMELLMVSSEDKSEGAYKLNRIRNLDDEFTPGIFDVYNILSPRSNNDTRGAFVQFRPVCYTSHYRSVSYSTESRHGEVQTADSKDFTYSLPSNFFSSVSLDNALKQAINITFGQPDDGFYSHTNYISFSFLIGLESPATEGLSMFVKIFSAVGLGVPLLVLIVGGIYVAVKKYRS</sequence>
<reference evidence="12" key="1">
    <citation type="submission" date="2022-01" db="EMBL/GenBank/DDBJ databases">
        <authorList>
            <person name="King R."/>
        </authorList>
    </citation>
    <scope>NUCLEOTIDE SEQUENCE</scope>
</reference>
<feature type="transmembrane region" description="Helical" evidence="11">
    <location>
        <begin position="352"/>
        <end position="374"/>
    </location>
</feature>